<evidence type="ECO:0000313" key="6">
    <source>
        <dbReference type="EMBL" id="CAL5007431.1"/>
    </source>
</evidence>
<evidence type="ECO:0000256" key="3">
    <source>
        <dbReference type="SAM" id="MobiDB-lite"/>
    </source>
</evidence>
<dbReference type="PROSITE" id="PS50144">
    <property type="entry name" value="MATH"/>
    <property type="match status" value="1"/>
</dbReference>
<reference evidence="6 7" key="2">
    <citation type="submission" date="2024-10" db="EMBL/GenBank/DDBJ databases">
        <authorList>
            <person name="Ryan C."/>
        </authorList>
    </citation>
    <scope>NUCLEOTIDE SEQUENCE [LARGE SCALE GENOMIC DNA]</scope>
</reference>
<dbReference type="PANTHER" id="PTHR26379:SF474">
    <property type="entry name" value="OS08G0228200 PROTEIN"/>
    <property type="match status" value="1"/>
</dbReference>
<organism evidence="6 7">
    <name type="scientific">Urochloa decumbens</name>
    <dbReference type="NCBI Taxonomy" id="240449"/>
    <lineage>
        <taxon>Eukaryota</taxon>
        <taxon>Viridiplantae</taxon>
        <taxon>Streptophyta</taxon>
        <taxon>Embryophyta</taxon>
        <taxon>Tracheophyta</taxon>
        <taxon>Spermatophyta</taxon>
        <taxon>Magnoliopsida</taxon>
        <taxon>Liliopsida</taxon>
        <taxon>Poales</taxon>
        <taxon>Poaceae</taxon>
        <taxon>PACMAD clade</taxon>
        <taxon>Panicoideae</taxon>
        <taxon>Panicodae</taxon>
        <taxon>Paniceae</taxon>
        <taxon>Melinidinae</taxon>
        <taxon>Urochloa</taxon>
    </lineage>
</organism>
<dbReference type="PROSITE" id="PS50097">
    <property type="entry name" value="BTB"/>
    <property type="match status" value="1"/>
</dbReference>
<proteinExistence type="inferred from homology"/>
<sequence>MPAAMAAAQRPGRKTASRCTPETDRCTHTFEIAGYSLLKGFEASEFIQSTVFAVGGHDWCIRYFPNGADWEECDCEGYTSIFLKLMRLSKLVFSMDATDYNDADSSWGTGMFKKRSELEGPPYVQDDRLVIECDVTVITGMPVSEKTEGICEIQVPPSDLSVSFGKLLDEAKDADVKFKVKGEVFHAHKVVLAIRSPVFQAEFYGPLGDNNKRCIRIRDMQPAVFKALLGFIYTDSLPAMDDLTREESEDMVKHLLVAADRYVIERMKLICESMLCKRLNVQNVAATLALADQHNATKLKDACIAFINSSNRAVDVVASQGYAHLKRACPAIIVETWEKSTKLCKN</sequence>
<gene>
    <name evidence="6" type="ORF">URODEC1_LOCUS68501</name>
</gene>
<dbReference type="Proteomes" id="UP001497457">
    <property type="component" value="Chromosome 27b"/>
</dbReference>
<comment type="similarity">
    <text evidence="2">Belongs to the Tdpoz family.</text>
</comment>
<dbReference type="AlphaFoldDB" id="A0ABC9BSW1"/>
<reference evidence="7" key="1">
    <citation type="submission" date="2024-06" db="EMBL/GenBank/DDBJ databases">
        <authorList>
            <person name="Ryan C."/>
        </authorList>
    </citation>
    <scope>NUCLEOTIDE SEQUENCE [LARGE SCALE GENOMIC DNA]</scope>
</reference>
<dbReference type="InterPro" id="IPR002083">
    <property type="entry name" value="MATH/TRAF_dom"/>
</dbReference>
<dbReference type="EMBL" id="OZ075137">
    <property type="protein sequence ID" value="CAL5007431.1"/>
    <property type="molecule type" value="Genomic_DNA"/>
</dbReference>
<evidence type="ECO:0000259" key="4">
    <source>
        <dbReference type="PROSITE" id="PS50097"/>
    </source>
</evidence>
<dbReference type="InterPro" id="IPR045005">
    <property type="entry name" value="BPM1-6"/>
</dbReference>
<accession>A0ABC9BSW1</accession>
<feature type="domain" description="MATH" evidence="5">
    <location>
        <begin position="25"/>
        <end position="135"/>
    </location>
</feature>
<dbReference type="Pfam" id="PF00651">
    <property type="entry name" value="BTB"/>
    <property type="match status" value="1"/>
</dbReference>
<comment type="pathway">
    <text evidence="1">Protein modification; protein ubiquitination.</text>
</comment>
<name>A0ABC9BSW1_9POAL</name>
<protein>
    <submittedName>
        <fullName evidence="6">Uncharacterized protein</fullName>
    </submittedName>
</protein>
<dbReference type="CDD" id="cd00121">
    <property type="entry name" value="MATH"/>
    <property type="match status" value="1"/>
</dbReference>
<dbReference type="SUPFAM" id="SSF49599">
    <property type="entry name" value="TRAF domain-like"/>
    <property type="match status" value="1"/>
</dbReference>
<dbReference type="Pfam" id="PF24570">
    <property type="entry name" value="BACK_BPM_SPOP"/>
    <property type="match status" value="1"/>
</dbReference>
<feature type="domain" description="BTB" evidence="4">
    <location>
        <begin position="174"/>
        <end position="241"/>
    </location>
</feature>
<evidence type="ECO:0000313" key="7">
    <source>
        <dbReference type="Proteomes" id="UP001497457"/>
    </source>
</evidence>
<feature type="region of interest" description="Disordered" evidence="3">
    <location>
        <begin position="1"/>
        <end position="20"/>
    </location>
</feature>
<dbReference type="InterPro" id="IPR008974">
    <property type="entry name" value="TRAF-like"/>
</dbReference>
<dbReference type="Gene3D" id="3.30.710.10">
    <property type="entry name" value="Potassium Channel Kv1.1, Chain A"/>
    <property type="match status" value="1"/>
</dbReference>
<keyword evidence="7" id="KW-1185">Reference proteome</keyword>
<dbReference type="PANTHER" id="PTHR26379">
    <property type="entry name" value="BTB/POZ AND MATH DOMAIN-CONTAINING PROTEIN 1"/>
    <property type="match status" value="1"/>
</dbReference>
<evidence type="ECO:0000256" key="1">
    <source>
        <dbReference type="ARBA" id="ARBA00004906"/>
    </source>
</evidence>
<evidence type="ECO:0000259" key="5">
    <source>
        <dbReference type="PROSITE" id="PS50144"/>
    </source>
</evidence>
<dbReference type="Gene3D" id="1.25.40.420">
    <property type="match status" value="1"/>
</dbReference>
<dbReference type="InterPro" id="IPR000210">
    <property type="entry name" value="BTB/POZ_dom"/>
</dbReference>
<dbReference type="Pfam" id="PF22486">
    <property type="entry name" value="MATH_2"/>
    <property type="match status" value="1"/>
</dbReference>
<dbReference type="InterPro" id="IPR056423">
    <property type="entry name" value="BACK_BPM_SPOP"/>
</dbReference>
<dbReference type="SUPFAM" id="SSF54695">
    <property type="entry name" value="POZ domain"/>
    <property type="match status" value="1"/>
</dbReference>
<dbReference type="CDD" id="cd18280">
    <property type="entry name" value="BTB_POZ_BPM_plant"/>
    <property type="match status" value="1"/>
</dbReference>
<evidence type="ECO:0000256" key="2">
    <source>
        <dbReference type="ARBA" id="ARBA00010846"/>
    </source>
</evidence>
<dbReference type="InterPro" id="IPR011333">
    <property type="entry name" value="SKP1/BTB/POZ_sf"/>
</dbReference>
<dbReference type="Gene3D" id="2.60.210.10">
    <property type="entry name" value="Apoptosis, Tumor Necrosis Factor Receptor Associated Protein 2, Chain A"/>
    <property type="match status" value="2"/>
</dbReference>
<dbReference type="SMART" id="SM00225">
    <property type="entry name" value="BTB"/>
    <property type="match status" value="1"/>
</dbReference>